<dbReference type="Proteomes" id="UP000078227">
    <property type="component" value="Chromosome"/>
</dbReference>
<keyword evidence="4" id="KW-1185">Reference proteome</keyword>
<name>A0AA94KP68_9ENTR</name>
<organism evidence="3 5">
    <name type="scientific">Kosakonia oryzae</name>
    <dbReference type="NCBI Taxonomy" id="497725"/>
    <lineage>
        <taxon>Bacteria</taxon>
        <taxon>Pseudomonadati</taxon>
        <taxon>Pseudomonadota</taxon>
        <taxon>Gammaproteobacteria</taxon>
        <taxon>Enterobacterales</taxon>
        <taxon>Enterobacteriaceae</taxon>
        <taxon>Kosakonia</taxon>
    </lineage>
</organism>
<dbReference type="Gene3D" id="2.40.50.230">
    <property type="entry name" value="Gp5 N-terminal domain"/>
    <property type="match status" value="1"/>
</dbReference>
<sequence>MKNTNPLFSAVQSAGMSIISDLMIGMPGHVIAFNADTQRAQVECGIQRQMPDGTLETLPLLVNVPVRFSGSPEWAVFHELPVGTEGYIHFSQRSVDAWLDMGGPAQPVGPEMFSASDAFFSPGYRSAKTAIPGLPSSGIGISNRDGSVRLHLTDGGIVLTCGGQTLELTASGLTHNGINIGSDHIHGGVEKGTSNTNGPQ</sequence>
<evidence type="ECO:0000313" key="4">
    <source>
        <dbReference type="Proteomes" id="UP000078227"/>
    </source>
</evidence>
<dbReference type="InterPro" id="IPR037026">
    <property type="entry name" value="Vgr_OB-fold_dom_sf"/>
</dbReference>
<dbReference type="Pfam" id="PF18352">
    <property type="entry name" value="Gp138_N"/>
    <property type="match status" value="1"/>
</dbReference>
<dbReference type="EMBL" id="FOKO01000002">
    <property type="protein sequence ID" value="SFC03735.1"/>
    <property type="molecule type" value="Genomic_DNA"/>
</dbReference>
<dbReference type="AlphaFoldDB" id="A0AA94KP68"/>
<dbReference type="Proteomes" id="UP000182314">
    <property type="component" value="Unassembled WGS sequence"/>
</dbReference>
<reference evidence="3 5" key="1">
    <citation type="submission" date="2016-10" db="EMBL/GenBank/DDBJ databases">
        <authorList>
            <person name="Varghese N."/>
            <person name="Submissions S."/>
        </authorList>
    </citation>
    <scope>NUCLEOTIDE SEQUENCE [LARGE SCALE GENOMIC DNA]</scope>
    <source>
        <strain evidence="3 5">CGMCC 1.7012</strain>
    </source>
</reference>
<dbReference type="EMBL" id="CP014007">
    <property type="protein sequence ID" value="ANI83284.2"/>
    <property type="molecule type" value="Genomic_DNA"/>
</dbReference>
<dbReference type="InterPro" id="IPR041599">
    <property type="entry name" value="Gp138_N"/>
</dbReference>
<evidence type="ECO:0000313" key="5">
    <source>
        <dbReference type="Proteomes" id="UP000182314"/>
    </source>
</evidence>
<feature type="domain" description="Phage protein Gp138 N-terminal" evidence="1">
    <location>
        <begin position="26"/>
        <end position="123"/>
    </location>
</feature>
<accession>A0AA94KP68</accession>
<evidence type="ECO:0000313" key="3">
    <source>
        <dbReference type="EMBL" id="SFC03735.1"/>
    </source>
</evidence>
<proteinExistence type="predicted"/>
<evidence type="ECO:0000313" key="2">
    <source>
        <dbReference type="EMBL" id="ANI83284.2"/>
    </source>
</evidence>
<protein>
    <recommendedName>
        <fullName evidence="1">Phage protein Gp138 N-terminal domain-containing protein</fullName>
    </recommendedName>
</protein>
<reference evidence="2 4" key="2">
    <citation type="submission" date="2021-03" db="EMBL/GenBank/DDBJ databases">
        <authorList>
            <person name="Li Y."/>
            <person name="Li S."/>
            <person name="Chen M."/>
            <person name="Peng G."/>
            <person name="Tan Z."/>
            <person name="An Q."/>
        </authorList>
    </citation>
    <scope>NUCLEOTIDE SEQUENCE [LARGE SCALE GENOMIC DNA]</scope>
    <source>
        <strain evidence="2 4">Ola 51</strain>
    </source>
</reference>
<gene>
    <name evidence="2" type="ORF">AWR26_14380</name>
    <name evidence="3" type="ORF">SAMN05216286_1379</name>
</gene>
<dbReference type="RefSeq" id="WP_082934104.1">
    <property type="nucleotide sequence ID" value="NZ_CP014007.2"/>
</dbReference>
<evidence type="ECO:0000259" key="1">
    <source>
        <dbReference type="Pfam" id="PF18352"/>
    </source>
</evidence>